<gene>
    <name evidence="1" type="ORF">pipiens_003360</name>
</gene>
<organism evidence="1 2">
    <name type="scientific">Culex pipiens pipiens</name>
    <name type="common">Northern house mosquito</name>
    <dbReference type="NCBI Taxonomy" id="38569"/>
    <lineage>
        <taxon>Eukaryota</taxon>
        <taxon>Metazoa</taxon>
        <taxon>Ecdysozoa</taxon>
        <taxon>Arthropoda</taxon>
        <taxon>Hexapoda</taxon>
        <taxon>Insecta</taxon>
        <taxon>Pterygota</taxon>
        <taxon>Neoptera</taxon>
        <taxon>Endopterygota</taxon>
        <taxon>Diptera</taxon>
        <taxon>Nematocera</taxon>
        <taxon>Culicoidea</taxon>
        <taxon>Culicidae</taxon>
        <taxon>Culicinae</taxon>
        <taxon>Culicini</taxon>
        <taxon>Culex</taxon>
        <taxon>Culex</taxon>
    </lineage>
</organism>
<dbReference type="AlphaFoldDB" id="A0ABD1CZJ8"/>
<evidence type="ECO:0000313" key="1">
    <source>
        <dbReference type="EMBL" id="KAL1383394.1"/>
    </source>
</evidence>
<dbReference type="EMBL" id="JBEHCU010008419">
    <property type="protein sequence ID" value="KAL1383394.1"/>
    <property type="molecule type" value="Genomic_DNA"/>
</dbReference>
<name>A0ABD1CZJ8_CULPP</name>
<evidence type="ECO:0000313" key="2">
    <source>
        <dbReference type="Proteomes" id="UP001562425"/>
    </source>
</evidence>
<accession>A0ABD1CZJ8</accession>
<protein>
    <submittedName>
        <fullName evidence="1">Uncharacterized protein</fullName>
    </submittedName>
</protein>
<sequence length="175" mass="18816">MRSRLASLIVVKQEPLDDYGVVPPVGAVELNNNNGSGVSSAVGQSASGHGYYSCYAFGNPVPSVCYGGQQDLNNNNQQQSQAQQDFHLFHEKKCLHFLFHKLNSIMAGAVVWSSALLCIPADWTAGLMHRMAGVLAGDQAGFCPGSNVVPDRRGIHGGHTHTQVYTRNSSFKDAN</sequence>
<comment type="caution">
    <text evidence="1">The sequence shown here is derived from an EMBL/GenBank/DDBJ whole genome shotgun (WGS) entry which is preliminary data.</text>
</comment>
<dbReference type="Proteomes" id="UP001562425">
    <property type="component" value="Unassembled WGS sequence"/>
</dbReference>
<keyword evidence="2" id="KW-1185">Reference proteome</keyword>
<reference evidence="1 2" key="1">
    <citation type="submission" date="2024-05" db="EMBL/GenBank/DDBJ databases">
        <title>Culex pipiens pipiens assembly and annotation.</title>
        <authorList>
            <person name="Alout H."/>
            <person name="Durand T."/>
        </authorList>
    </citation>
    <scope>NUCLEOTIDE SEQUENCE [LARGE SCALE GENOMIC DNA]</scope>
    <source>
        <strain evidence="1">HA-2024</strain>
        <tissue evidence="1">Whole body</tissue>
    </source>
</reference>
<proteinExistence type="predicted"/>